<evidence type="ECO:0000313" key="3">
    <source>
        <dbReference type="EMBL" id="KGO85805.1"/>
    </source>
</evidence>
<sequence>MKKLMIIAFIGLSQFVSAQVTKNLGDFTTIRVFDKINVTLVKSNESKIVINGSRAEDVEVVTKNDELKVRMKLSKLLKGEDINATVYYKVINQVEASEGSYVGSADTFNSTAFEVNTKEGSTIKLELDVQKLKSKATSGGILDLTGKAANHDATLTAGGIIKAKSLTTAQTTVSVSAGGNADVFATDFVDAKTKAGGTIDVYGNPKQVNQKTFAGGTINIRK</sequence>
<evidence type="ECO:0000313" key="4">
    <source>
        <dbReference type="Proteomes" id="UP000030152"/>
    </source>
</evidence>
<accession>A0A0A2MBY7</accession>
<dbReference type="Proteomes" id="UP000030152">
    <property type="component" value="Unassembled WGS sequence"/>
</dbReference>
<gene>
    <name evidence="3" type="ORF">Q765_14360</name>
</gene>
<dbReference type="EMBL" id="JRLX01000016">
    <property type="protein sequence ID" value="KGO85805.1"/>
    <property type="molecule type" value="Genomic_DNA"/>
</dbReference>
<feature type="domain" description="Putative auto-transporter adhesin head GIN" evidence="2">
    <location>
        <begin position="26"/>
        <end position="205"/>
    </location>
</feature>
<dbReference type="AlphaFoldDB" id="A0A0A2MBY7"/>
<dbReference type="Gene3D" id="2.160.20.120">
    <property type="match status" value="1"/>
</dbReference>
<dbReference type="eggNOG" id="COG3595">
    <property type="taxonomic scope" value="Bacteria"/>
</dbReference>
<dbReference type="InterPro" id="IPR021255">
    <property type="entry name" value="DUF2807"/>
</dbReference>
<feature type="chain" id="PRO_5002002996" evidence="1">
    <location>
        <begin position="19"/>
        <end position="222"/>
    </location>
</feature>
<dbReference type="STRING" id="1121895.GCA_000378485_03652"/>
<keyword evidence="1" id="KW-0732">Signal</keyword>
<name>A0A0A2MBY7_9FLAO</name>
<dbReference type="RefSeq" id="WP_020214828.1">
    <property type="nucleotide sequence ID" value="NZ_JRLX01000016.1"/>
</dbReference>
<comment type="caution">
    <text evidence="3">The sequence shown here is derived from an EMBL/GenBank/DDBJ whole genome shotgun (WGS) entry which is preliminary data.</text>
</comment>
<evidence type="ECO:0000259" key="2">
    <source>
        <dbReference type="Pfam" id="PF10988"/>
    </source>
</evidence>
<keyword evidence="4" id="KW-1185">Reference proteome</keyword>
<reference evidence="3 4" key="1">
    <citation type="submission" date="2013-09" db="EMBL/GenBank/DDBJ databases">
        <authorList>
            <person name="Zeng Z."/>
            <person name="Chen C."/>
        </authorList>
    </citation>
    <scope>NUCLEOTIDE SEQUENCE [LARGE SCALE GENOMIC DNA]</scope>
    <source>
        <strain evidence="3 4">WB 3.3-2</strain>
    </source>
</reference>
<dbReference type="Pfam" id="PF10988">
    <property type="entry name" value="DUF2807"/>
    <property type="match status" value="1"/>
</dbReference>
<organism evidence="3 4">
    <name type="scientific">Flavobacterium rivuli WB 3.3-2 = DSM 21788</name>
    <dbReference type="NCBI Taxonomy" id="1121895"/>
    <lineage>
        <taxon>Bacteria</taxon>
        <taxon>Pseudomonadati</taxon>
        <taxon>Bacteroidota</taxon>
        <taxon>Flavobacteriia</taxon>
        <taxon>Flavobacteriales</taxon>
        <taxon>Flavobacteriaceae</taxon>
        <taxon>Flavobacterium</taxon>
    </lineage>
</organism>
<feature type="signal peptide" evidence="1">
    <location>
        <begin position="1"/>
        <end position="18"/>
    </location>
</feature>
<evidence type="ECO:0000256" key="1">
    <source>
        <dbReference type="SAM" id="SignalP"/>
    </source>
</evidence>
<proteinExistence type="predicted"/>
<protein>
    <submittedName>
        <fullName evidence="3">Chaperonin</fullName>
    </submittedName>
</protein>
<dbReference type="OrthoDB" id="704821at2"/>